<dbReference type="InterPro" id="IPR008490">
    <property type="entry name" value="Transposase_InsH_N"/>
</dbReference>
<feature type="domain" description="Transposase InsH N-terminal" evidence="1">
    <location>
        <begin position="43"/>
        <end position="119"/>
    </location>
</feature>
<sequence>MFRKNDGHLQEELFSHYQTMNPKIAKMLKDTWAPIFYEHVFCKIDEEVFAPLYCFDNGRPNFPVNILLSLELIKNMFDYTDEEILEQFYFNYQVIYALGIKNIGEIYFAERTLYEFRERLVNYVKEHPDEEEIMFKQFEILTRHFIDKANIKTDEQRMDSTYVTPNIKRAGRLSLAYDFLEKAVKAIPQKHLSNSLKEVLEPSFKTKLLFKTKASKINAKLETVLILCTEIYDLAKAKQLTSKEEIKLLARFLNEQAHYDTEKKVWVPEDNKEISSASMQSAHDTDATFRNKNGKTNQGYVVNLAETCSKDNPVQLITDYDLDVNIKSDTELARKRVDTIKKNTDVTDLYVDGGYYGEETINKADEAEVKLHFTDMTGRKSTSNKLPLTNFNFNEEHEVEKCPAGKIPLRSDYSKKSKSTTTHFEKSECLYCPIREHCPVKPQKKSMVLRASKKAILAANTRQEISKKEIRRENTSKRAAIEGTNSAIKRGQGANKLRVRGLIKCQLQIGLKVIGHNFKQFSRAMNKPKPKGREVVCPM</sequence>
<reference evidence="4 8" key="1">
    <citation type="submission" date="2023-04" db="EMBL/GenBank/DDBJ databases">
        <authorList>
            <person name="Hsu D."/>
        </authorList>
    </citation>
    <scope>NUCLEOTIDE SEQUENCE [LARGE SCALE GENOMIC DNA]</scope>
    <source>
        <strain evidence="4 8">MK1</strain>
    </source>
</reference>
<evidence type="ECO:0000259" key="1">
    <source>
        <dbReference type="Pfam" id="PF05598"/>
    </source>
</evidence>
<dbReference type="KEGG" id="dbc:MFMK1_000523"/>
<evidence type="ECO:0000313" key="8">
    <source>
        <dbReference type="Proteomes" id="UP001329915"/>
    </source>
</evidence>
<evidence type="ECO:0000313" key="5">
    <source>
        <dbReference type="EMBL" id="WRO22735.1"/>
    </source>
</evidence>
<evidence type="ECO:0000313" key="4">
    <source>
        <dbReference type="EMBL" id="WRO21060.1"/>
    </source>
</evidence>
<dbReference type="EMBL" id="CP121694">
    <property type="protein sequence ID" value="WRO22900.1"/>
    <property type="molecule type" value="Genomic_DNA"/>
</dbReference>
<gene>
    <name evidence="3" type="ORF">MFMK1_000523</name>
    <name evidence="4" type="ORF">MFMK1_000854</name>
    <name evidence="5" type="ORF">MFMK1_002574</name>
    <name evidence="6" type="ORF">MFMK1_002744</name>
    <name evidence="7" type="ORF">MFMK1_003005</name>
</gene>
<dbReference type="Pfam" id="PF05598">
    <property type="entry name" value="DUF772"/>
    <property type="match status" value="1"/>
</dbReference>
<dbReference type="EMBL" id="CP121694">
    <property type="protein sequence ID" value="WRO21060.1"/>
    <property type="molecule type" value="Genomic_DNA"/>
</dbReference>
<dbReference type="KEGG" id="dbc:MFMK1_002744"/>
<name>A0AAU0UL84_9FIRM</name>
<organism evidence="4 8">
    <name type="scientific">Metallumcola ferriviriculae</name>
    <dbReference type="NCBI Taxonomy" id="3039180"/>
    <lineage>
        <taxon>Bacteria</taxon>
        <taxon>Bacillati</taxon>
        <taxon>Bacillota</taxon>
        <taxon>Clostridia</taxon>
        <taxon>Neomoorellales</taxon>
        <taxon>Desulfitibacteraceae</taxon>
        <taxon>Metallumcola</taxon>
    </lineage>
</organism>
<dbReference type="EMBL" id="CP121694">
    <property type="protein sequence ID" value="WRO23156.1"/>
    <property type="molecule type" value="Genomic_DNA"/>
</dbReference>
<dbReference type="Proteomes" id="UP001329915">
    <property type="component" value="Chromosome"/>
</dbReference>
<dbReference type="RefSeq" id="WP_366922135.1">
    <property type="nucleotide sequence ID" value="NZ_CP121694.1"/>
</dbReference>
<dbReference type="AlphaFoldDB" id="A0AAU0UL84"/>
<evidence type="ECO:0000259" key="2">
    <source>
        <dbReference type="Pfam" id="PF13751"/>
    </source>
</evidence>
<keyword evidence="8" id="KW-1185">Reference proteome</keyword>
<dbReference type="KEGG" id="dbc:MFMK1_000854"/>
<proteinExistence type="predicted"/>
<protein>
    <submittedName>
        <fullName evidence="4">Transposase</fullName>
    </submittedName>
</protein>
<dbReference type="Pfam" id="PF13751">
    <property type="entry name" value="DDE_Tnp_1_6"/>
    <property type="match status" value="1"/>
</dbReference>
<dbReference type="EMBL" id="CP121694">
    <property type="protein sequence ID" value="WRO22735.1"/>
    <property type="molecule type" value="Genomic_DNA"/>
</dbReference>
<evidence type="ECO:0000313" key="3">
    <source>
        <dbReference type="EMBL" id="WRO20734.1"/>
    </source>
</evidence>
<dbReference type="InterPro" id="IPR025668">
    <property type="entry name" value="Tnp_DDE_dom"/>
</dbReference>
<accession>A0AAU0UL84</accession>
<dbReference type="KEGG" id="dbc:MFMK1_003005"/>
<dbReference type="KEGG" id="dbc:MFMK1_002574"/>
<dbReference type="PANTHER" id="PTHR33408">
    <property type="entry name" value="TRANSPOSASE"/>
    <property type="match status" value="1"/>
</dbReference>
<dbReference type="EMBL" id="CP121694">
    <property type="protein sequence ID" value="WRO20734.1"/>
    <property type="molecule type" value="Genomic_DNA"/>
</dbReference>
<feature type="domain" description="Transposase DDE" evidence="2">
    <location>
        <begin position="402"/>
        <end position="520"/>
    </location>
</feature>
<evidence type="ECO:0000313" key="7">
    <source>
        <dbReference type="EMBL" id="WRO23156.1"/>
    </source>
</evidence>
<evidence type="ECO:0000313" key="6">
    <source>
        <dbReference type="EMBL" id="WRO22900.1"/>
    </source>
</evidence>